<organism evidence="3 4">
    <name type="scientific">Leptotrombidium deliense</name>
    <dbReference type="NCBI Taxonomy" id="299467"/>
    <lineage>
        <taxon>Eukaryota</taxon>
        <taxon>Metazoa</taxon>
        <taxon>Ecdysozoa</taxon>
        <taxon>Arthropoda</taxon>
        <taxon>Chelicerata</taxon>
        <taxon>Arachnida</taxon>
        <taxon>Acari</taxon>
        <taxon>Acariformes</taxon>
        <taxon>Trombidiformes</taxon>
        <taxon>Prostigmata</taxon>
        <taxon>Anystina</taxon>
        <taxon>Parasitengona</taxon>
        <taxon>Trombiculoidea</taxon>
        <taxon>Trombiculidae</taxon>
        <taxon>Leptotrombidium</taxon>
    </lineage>
</organism>
<dbReference type="PANTHER" id="PTHR24410">
    <property type="entry name" value="HL07962P-RELATED"/>
    <property type="match status" value="1"/>
</dbReference>
<dbReference type="Gene3D" id="1.25.40.420">
    <property type="match status" value="1"/>
</dbReference>
<dbReference type="Proteomes" id="UP000288716">
    <property type="component" value="Unassembled WGS sequence"/>
</dbReference>
<evidence type="ECO:0000259" key="2">
    <source>
        <dbReference type="PROSITE" id="PS50144"/>
    </source>
</evidence>
<feature type="domain" description="MATH" evidence="2">
    <location>
        <begin position="13"/>
        <end position="137"/>
    </location>
</feature>
<dbReference type="InterPro" id="IPR008974">
    <property type="entry name" value="TRAF-like"/>
</dbReference>
<reference evidence="3 4" key="1">
    <citation type="journal article" date="2018" name="Gigascience">
        <title>Genomes of trombidid mites reveal novel predicted allergens and laterally-transferred genes associated with secondary metabolism.</title>
        <authorList>
            <person name="Dong X."/>
            <person name="Chaisiri K."/>
            <person name="Xia D."/>
            <person name="Armstrong S.D."/>
            <person name="Fang Y."/>
            <person name="Donnelly M.J."/>
            <person name="Kadowaki T."/>
            <person name="McGarry J.W."/>
            <person name="Darby A.C."/>
            <person name="Makepeace B.L."/>
        </authorList>
    </citation>
    <scope>NUCLEOTIDE SEQUENCE [LARGE SCALE GENOMIC DNA]</scope>
    <source>
        <strain evidence="3">UoL-UT</strain>
    </source>
</reference>
<dbReference type="AlphaFoldDB" id="A0A443SPL9"/>
<dbReference type="PROSITE" id="PS50097">
    <property type="entry name" value="BTB"/>
    <property type="match status" value="1"/>
</dbReference>
<dbReference type="PANTHER" id="PTHR24410:SF23">
    <property type="entry name" value="BTB DOMAIN-CONTAINING PROTEIN-RELATED"/>
    <property type="match status" value="1"/>
</dbReference>
<dbReference type="Gene3D" id="2.60.210.10">
    <property type="entry name" value="Apoptosis, Tumor Necrosis Factor Receptor Associated Protein 2, Chain A"/>
    <property type="match status" value="1"/>
</dbReference>
<evidence type="ECO:0000313" key="4">
    <source>
        <dbReference type="Proteomes" id="UP000288716"/>
    </source>
</evidence>
<evidence type="ECO:0000313" key="3">
    <source>
        <dbReference type="EMBL" id="RWS29435.1"/>
    </source>
</evidence>
<dbReference type="Gene3D" id="3.30.710.10">
    <property type="entry name" value="Potassium Channel Kv1.1, Chain A"/>
    <property type="match status" value="1"/>
</dbReference>
<accession>A0A443SPL9</accession>
<dbReference type="VEuPathDB" id="VectorBase:LDEU002602"/>
<dbReference type="InterPro" id="IPR051481">
    <property type="entry name" value="BTB-POZ/Galectin-3-binding"/>
</dbReference>
<dbReference type="InterPro" id="IPR000210">
    <property type="entry name" value="BTB/POZ_dom"/>
</dbReference>
<dbReference type="STRING" id="299467.A0A443SPL9"/>
<sequence>MASFQLNTTKCGKFTVKWEIKNIFDLKEKRLESSRFCCPSGKHVFRLFLWPISEREEDKDFVSLFLGYEIKHSKETKVSAKYSVSLLDRNNVKIISQDVGFHTFSVQTFLNYGMYRFLKRTNLYFINEGSLSGKVTIVADIEEAEDVISDFITEKPIEYSTHCDLESLFKNKTLTDVDINVNGVIIAAHKAILASASQMFLSQFEANRDQVCFEIQDFSENVVRKAIEFIYTSKLEDFNEICFDLLQFAFKYEVKGLHSFIESYLIDSLSLHNVIDSIAIADKTEAKTLKSLCIQLICKNSKAIATNEKLQSLDSSVAKELFSALINCN</sequence>
<feature type="domain" description="BTB" evidence="1">
    <location>
        <begin position="175"/>
        <end position="239"/>
    </location>
</feature>
<dbReference type="Pfam" id="PF22486">
    <property type="entry name" value="MATH_2"/>
    <property type="match status" value="1"/>
</dbReference>
<dbReference type="Pfam" id="PF00651">
    <property type="entry name" value="BTB"/>
    <property type="match status" value="1"/>
</dbReference>
<dbReference type="InterPro" id="IPR011333">
    <property type="entry name" value="SKP1/BTB/POZ_sf"/>
</dbReference>
<dbReference type="SMART" id="SM00225">
    <property type="entry name" value="BTB"/>
    <property type="match status" value="1"/>
</dbReference>
<evidence type="ECO:0000259" key="1">
    <source>
        <dbReference type="PROSITE" id="PS50097"/>
    </source>
</evidence>
<dbReference type="SUPFAM" id="SSF49599">
    <property type="entry name" value="TRAF domain-like"/>
    <property type="match status" value="1"/>
</dbReference>
<name>A0A443SPL9_9ACAR</name>
<gene>
    <name evidence="3" type="ORF">B4U80_12726</name>
</gene>
<dbReference type="OrthoDB" id="6408997at2759"/>
<comment type="caution">
    <text evidence="3">The sequence shown here is derived from an EMBL/GenBank/DDBJ whole genome shotgun (WGS) entry which is preliminary data.</text>
</comment>
<keyword evidence="4" id="KW-1185">Reference proteome</keyword>
<dbReference type="CDD" id="cd00121">
    <property type="entry name" value="MATH"/>
    <property type="match status" value="1"/>
</dbReference>
<dbReference type="SUPFAM" id="SSF54695">
    <property type="entry name" value="POZ domain"/>
    <property type="match status" value="1"/>
</dbReference>
<dbReference type="EMBL" id="NCKV01000919">
    <property type="protein sequence ID" value="RWS29435.1"/>
    <property type="molecule type" value="Genomic_DNA"/>
</dbReference>
<protein>
    <submittedName>
        <fullName evidence="3">Speckle-type POZ protein B-like protein</fullName>
    </submittedName>
</protein>
<dbReference type="PROSITE" id="PS50144">
    <property type="entry name" value="MATH"/>
    <property type="match status" value="1"/>
</dbReference>
<proteinExistence type="predicted"/>
<dbReference type="InterPro" id="IPR002083">
    <property type="entry name" value="MATH/TRAF_dom"/>
</dbReference>